<dbReference type="GO" id="GO:0051539">
    <property type="term" value="F:4 iron, 4 sulfur cluster binding"/>
    <property type="evidence" value="ECO:0007669"/>
    <property type="project" value="TreeGrafter"/>
</dbReference>
<evidence type="ECO:0000313" key="4">
    <source>
        <dbReference type="Proteomes" id="UP000076727"/>
    </source>
</evidence>
<dbReference type="InterPro" id="IPR016092">
    <property type="entry name" value="ATAP"/>
</dbReference>
<dbReference type="GO" id="GO:0051537">
    <property type="term" value="F:2 iron, 2 sulfur cluster binding"/>
    <property type="evidence" value="ECO:0007669"/>
    <property type="project" value="TreeGrafter"/>
</dbReference>
<name>A0A165M9E9_9APHY</name>
<dbReference type="OrthoDB" id="1938621at2759"/>
<dbReference type="EMBL" id="KV429106">
    <property type="protein sequence ID" value="KZT65390.1"/>
    <property type="molecule type" value="Genomic_DNA"/>
</dbReference>
<keyword evidence="4" id="KW-1185">Reference proteome</keyword>
<dbReference type="AlphaFoldDB" id="A0A165M9E9"/>
<comment type="similarity">
    <text evidence="1">Belongs to the HesB/IscA family.</text>
</comment>
<dbReference type="PANTHER" id="PTHR43011:SF1">
    <property type="entry name" value="IRON-SULFUR CLUSTER ASSEMBLY 2 HOMOLOG, MITOCHONDRIAL"/>
    <property type="match status" value="1"/>
</dbReference>
<dbReference type="Pfam" id="PF01521">
    <property type="entry name" value="Fe-S_biosyn"/>
    <property type="match status" value="1"/>
</dbReference>
<dbReference type="Proteomes" id="UP000076727">
    <property type="component" value="Unassembled WGS sequence"/>
</dbReference>
<reference evidence="3 4" key="1">
    <citation type="journal article" date="2016" name="Mol. Biol. Evol.">
        <title>Comparative Genomics of Early-Diverging Mushroom-Forming Fungi Provides Insights into the Origins of Lignocellulose Decay Capabilities.</title>
        <authorList>
            <person name="Nagy L.G."/>
            <person name="Riley R."/>
            <person name="Tritt A."/>
            <person name="Adam C."/>
            <person name="Daum C."/>
            <person name="Floudas D."/>
            <person name="Sun H."/>
            <person name="Yadav J.S."/>
            <person name="Pangilinan J."/>
            <person name="Larsson K.H."/>
            <person name="Matsuura K."/>
            <person name="Barry K."/>
            <person name="Labutti K."/>
            <person name="Kuo R."/>
            <person name="Ohm R.A."/>
            <person name="Bhattacharya S.S."/>
            <person name="Shirouzu T."/>
            <person name="Yoshinaga Y."/>
            <person name="Martin F.M."/>
            <person name="Grigoriev I.V."/>
            <person name="Hibbett D.S."/>
        </authorList>
    </citation>
    <scope>NUCLEOTIDE SEQUENCE [LARGE SCALE GENOMIC DNA]</scope>
    <source>
        <strain evidence="3 4">L-15889</strain>
    </source>
</reference>
<dbReference type="STRING" id="1314783.A0A165M9E9"/>
<dbReference type="GO" id="GO:0016226">
    <property type="term" value="P:iron-sulfur cluster assembly"/>
    <property type="evidence" value="ECO:0007669"/>
    <property type="project" value="InterPro"/>
</dbReference>
<gene>
    <name evidence="3" type="ORF">DAEQUDRAFT_747061</name>
</gene>
<dbReference type="GO" id="GO:0005739">
    <property type="term" value="C:mitochondrion"/>
    <property type="evidence" value="ECO:0007669"/>
    <property type="project" value="TreeGrafter"/>
</dbReference>
<evidence type="ECO:0000259" key="2">
    <source>
        <dbReference type="Pfam" id="PF01521"/>
    </source>
</evidence>
<dbReference type="SUPFAM" id="SSF89360">
    <property type="entry name" value="HesB-like domain"/>
    <property type="match status" value="1"/>
</dbReference>
<evidence type="ECO:0000313" key="3">
    <source>
        <dbReference type="EMBL" id="KZT65390.1"/>
    </source>
</evidence>
<protein>
    <recommendedName>
        <fullName evidence="2">Core domain-containing protein</fullName>
    </recommendedName>
</protein>
<organism evidence="3 4">
    <name type="scientific">Daedalea quercina L-15889</name>
    <dbReference type="NCBI Taxonomy" id="1314783"/>
    <lineage>
        <taxon>Eukaryota</taxon>
        <taxon>Fungi</taxon>
        <taxon>Dikarya</taxon>
        <taxon>Basidiomycota</taxon>
        <taxon>Agaricomycotina</taxon>
        <taxon>Agaricomycetes</taxon>
        <taxon>Polyporales</taxon>
        <taxon>Fomitopsis</taxon>
    </lineage>
</organism>
<evidence type="ECO:0000256" key="1">
    <source>
        <dbReference type="ARBA" id="ARBA00006718"/>
    </source>
</evidence>
<dbReference type="InterPro" id="IPR035903">
    <property type="entry name" value="HesB-like_dom_sf"/>
</dbReference>
<dbReference type="PANTHER" id="PTHR43011">
    <property type="entry name" value="IRON-SULFUR CLUSTER ASSEMBLY 2 HOMOLOG, MITOCHONDRIAL"/>
    <property type="match status" value="1"/>
</dbReference>
<dbReference type="Gene3D" id="2.60.300.12">
    <property type="entry name" value="HesB-like domain"/>
    <property type="match status" value="1"/>
</dbReference>
<dbReference type="GO" id="GO:0005506">
    <property type="term" value="F:iron ion binding"/>
    <property type="evidence" value="ECO:0007669"/>
    <property type="project" value="TreeGrafter"/>
</dbReference>
<dbReference type="InterPro" id="IPR000361">
    <property type="entry name" value="ATAP_core_dom"/>
</dbReference>
<proteinExistence type="inferred from homology"/>
<accession>A0A165M9E9</accession>
<dbReference type="NCBIfam" id="TIGR00049">
    <property type="entry name" value="iron-sulfur cluster assembly accessory protein"/>
    <property type="match status" value="1"/>
</dbReference>
<feature type="domain" description="Core" evidence="2">
    <location>
        <begin position="10"/>
        <end position="97"/>
    </location>
</feature>
<sequence length="104" mass="11512">MANIRPGREHNPDAALRIAVESGGCHGYQYKLELAKRREDDDYHFSHPTIRPSNIYVDAISMALLKGSTIDFATELIGSSFRVMDNPQAQGDSCGCGVSWELKI</sequence>